<evidence type="ECO:0000313" key="12">
    <source>
        <dbReference type="Proteomes" id="UP001141552"/>
    </source>
</evidence>
<evidence type="ECO:0008006" key="13">
    <source>
        <dbReference type="Google" id="ProtNLM"/>
    </source>
</evidence>
<comment type="caution">
    <text evidence="11">The sequence shown here is derived from an EMBL/GenBank/DDBJ whole genome shotgun (WGS) entry which is preliminary data.</text>
</comment>
<accession>A0A9Q0FH38</accession>
<evidence type="ECO:0000313" key="11">
    <source>
        <dbReference type="EMBL" id="KAJ4831363.1"/>
    </source>
</evidence>
<keyword evidence="5 9" id="KW-0378">Hydrolase</keyword>
<dbReference type="FunFam" id="2.160.20.10:FF:000004">
    <property type="entry name" value="Pectin lyase-like superfamily protein"/>
    <property type="match status" value="2"/>
</dbReference>
<evidence type="ECO:0000256" key="1">
    <source>
        <dbReference type="ARBA" id="ARBA00004191"/>
    </source>
</evidence>
<evidence type="ECO:0000256" key="7">
    <source>
        <dbReference type="ARBA" id="ARBA00023316"/>
    </source>
</evidence>
<dbReference type="Proteomes" id="UP001141552">
    <property type="component" value="Unassembled WGS sequence"/>
</dbReference>
<name>A0A9Q0FH38_9ROSI</name>
<dbReference type="EMBL" id="JAKUCV010005389">
    <property type="protein sequence ID" value="KAJ4831363.1"/>
    <property type="molecule type" value="Genomic_DNA"/>
</dbReference>
<reference evidence="11" key="2">
    <citation type="journal article" date="2023" name="Plants (Basel)">
        <title>Annotation of the Turnera subulata (Passifloraceae) Draft Genome Reveals the S-Locus Evolved after the Divergence of Turneroideae from Passifloroideae in a Stepwise Manner.</title>
        <authorList>
            <person name="Henning P.M."/>
            <person name="Roalson E.H."/>
            <person name="Mir W."/>
            <person name="McCubbin A.G."/>
            <person name="Shore J.S."/>
        </authorList>
    </citation>
    <scope>NUCLEOTIDE SEQUENCE</scope>
    <source>
        <strain evidence="11">F60SS</strain>
    </source>
</reference>
<reference evidence="11" key="1">
    <citation type="submission" date="2022-02" db="EMBL/GenBank/DDBJ databases">
        <authorList>
            <person name="Henning P.M."/>
            <person name="McCubbin A.G."/>
            <person name="Shore J.S."/>
        </authorList>
    </citation>
    <scope>NUCLEOTIDE SEQUENCE</scope>
    <source>
        <strain evidence="11">F60SS</strain>
        <tissue evidence="11">Leaves</tissue>
    </source>
</reference>
<dbReference type="PANTHER" id="PTHR31375">
    <property type="match status" value="1"/>
</dbReference>
<dbReference type="PROSITE" id="PS00502">
    <property type="entry name" value="POLYGALACTURONASE"/>
    <property type="match status" value="2"/>
</dbReference>
<proteinExistence type="inferred from homology"/>
<feature type="active site" evidence="8">
    <location>
        <position position="620"/>
    </location>
</feature>
<evidence type="ECO:0000256" key="8">
    <source>
        <dbReference type="PROSITE-ProRule" id="PRU10052"/>
    </source>
</evidence>
<keyword evidence="3" id="KW-0134">Cell wall</keyword>
<dbReference type="Pfam" id="PF00295">
    <property type="entry name" value="Glyco_hydro_28"/>
    <property type="match status" value="2"/>
</dbReference>
<gene>
    <name evidence="11" type="ORF">Tsubulata_042148</name>
</gene>
<keyword evidence="6 9" id="KW-0326">Glycosidase</keyword>
<evidence type="ECO:0000256" key="10">
    <source>
        <dbReference type="SAM" id="SignalP"/>
    </source>
</evidence>
<dbReference type="InterPro" id="IPR012334">
    <property type="entry name" value="Pectin_lyas_fold"/>
</dbReference>
<organism evidence="11 12">
    <name type="scientific">Turnera subulata</name>
    <dbReference type="NCBI Taxonomy" id="218843"/>
    <lineage>
        <taxon>Eukaryota</taxon>
        <taxon>Viridiplantae</taxon>
        <taxon>Streptophyta</taxon>
        <taxon>Embryophyta</taxon>
        <taxon>Tracheophyta</taxon>
        <taxon>Spermatophyta</taxon>
        <taxon>Magnoliopsida</taxon>
        <taxon>eudicotyledons</taxon>
        <taxon>Gunneridae</taxon>
        <taxon>Pentapetalae</taxon>
        <taxon>rosids</taxon>
        <taxon>fabids</taxon>
        <taxon>Malpighiales</taxon>
        <taxon>Passifloraceae</taxon>
        <taxon>Turnera</taxon>
    </lineage>
</organism>
<keyword evidence="4" id="KW-0964">Secreted</keyword>
<dbReference type="InterPro" id="IPR006626">
    <property type="entry name" value="PbH1"/>
</dbReference>
<dbReference type="OrthoDB" id="187139at2759"/>
<dbReference type="InterPro" id="IPR011050">
    <property type="entry name" value="Pectin_lyase_fold/virulence"/>
</dbReference>
<keyword evidence="12" id="KW-1185">Reference proteome</keyword>
<keyword evidence="7" id="KW-0961">Cell wall biogenesis/degradation</keyword>
<feature type="signal peptide" evidence="10">
    <location>
        <begin position="1"/>
        <end position="21"/>
    </location>
</feature>
<keyword evidence="10" id="KW-0732">Signal</keyword>
<evidence type="ECO:0000256" key="3">
    <source>
        <dbReference type="ARBA" id="ARBA00022512"/>
    </source>
</evidence>
<evidence type="ECO:0000256" key="6">
    <source>
        <dbReference type="ARBA" id="ARBA00023295"/>
    </source>
</evidence>
<feature type="chain" id="PRO_5040271064" description="Polygalacturonase" evidence="10">
    <location>
        <begin position="22"/>
        <end position="772"/>
    </location>
</feature>
<dbReference type="InterPro" id="IPR000743">
    <property type="entry name" value="Glyco_hydro_28"/>
</dbReference>
<dbReference type="SUPFAM" id="SSF51126">
    <property type="entry name" value="Pectin lyase-like"/>
    <property type="match status" value="2"/>
</dbReference>
<dbReference type="GO" id="GO:0004650">
    <property type="term" value="F:polygalacturonase activity"/>
    <property type="evidence" value="ECO:0007669"/>
    <property type="project" value="InterPro"/>
</dbReference>
<evidence type="ECO:0000256" key="4">
    <source>
        <dbReference type="ARBA" id="ARBA00022525"/>
    </source>
</evidence>
<protein>
    <recommendedName>
        <fullName evidence="13">Polygalacturonase</fullName>
    </recommendedName>
</protein>
<dbReference type="Gene3D" id="2.160.20.10">
    <property type="entry name" value="Single-stranded right-handed beta-helix, Pectin lyase-like"/>
    <property type="match status" value="2"/>
</dbReference>
<dbReference type="GO" id="GO:0005975">
    <property type="term" value="P:carbohydrate metabolic process"/>
    <property type="evidence" value="ECO:0007669"/>
    <property type="project" value="InterPro"/>
</dbReference>
<sequence length="772" mass="82488">MALKVEILAIAMLLMALAADAQSGVFDLTKYNPKADIAEALLAAWKEACASTTPSKVLIPAGEYLMGPAELLGPCKAPIELQVEGTVKAPPEPKGESWVTFQQIDGFTLSGKGTFNGQGHIAWGNNNCHQNPACKKFPINLRFNFVSNAMIKDVTTEESKTFHVNVLGCKNITFQNFKVVAPAESPNTDGIHIGRSEGVYIVDSPIGTGDDCISIGDGAKEIHITGVTCGPGHGISIGSLGKYDNEEPVIGIFVKNCTLRNTDNGVRIKSWPAMKGGLASDIHFEDIIIDNVSNPVIVDQEYCPWNQCSLKEPSKVKLSKISFKNIRGTSNTPVAVKIVCSSGIPCEEVDLADINLTYSGNQGPAKSECKNAKIKVTGTLNPPEQGEMVLKVEILATAILLLALTSHAQNGVFDLTKYNPKADIAEALLAAWKEACASTTPSKVLIPAGEYLMGPAELLGPCKAPIELQVEGTVKAPPEPKGESWVTFQQIDGFTLSGKGTFNGQGHIAWGNNNCHQNPACKKFPINLRFNFVSNAMIKDVTTEESKTFHVNVLGCKNITFQNFKVVAPAESPNTDGIHIGRSEGVYIVDSPIGTGDDCISIGDGAKEIHITGVTCGPGHGISIGSLGKYDNEEPVIGIFVKNCTLRNTDNGVRIKSWPAMKGGLASDIHFEDIIIDNVSNPVIVDQEYCPWNQCSLKEPSKVKLSKISFKNIRGTSNTPVAVKIVCSSGIPCEEVDLADINLTYSGNQGPAKSECKNAKIKVTGTLNPPGC</sequence>
<evidence type="ECO:0000256" key="9">
    <source>
        <dbReference type="RuleBase" id="RU361169"/>
    </source>
</evidence>
<feature type="active site" evidence="8">
    <location>
        <position position="233"/>
    </location>
</feature>
<comment type="similarity">
    <text evidence="2 9">Belongs to the glycosyl hydrolase 28 family.</text>
</comment>
<evidence type="ECO:0000256" key="2">
    <source>
        <dbReference type="ARBA" id="ARBA00008834"/>
    </source>
</evidence>
<dbReference type="SMART" id="SM00710">
    <property type="entry name" value="PbH1"/>
    <property type="match status" value="8"/>
</dbReference>
<evidence type="ECO:0000256" key="5">
    <source>
        <dbReference type="ARBA" id="ARBA00022801"/>
    </source>
</evidence>
<dbReference type="GO" id="GO:0071555">
    <property type="term" value="P:cell wall organization"/>
    <property type="evidence" value="ECO:0007669"/>
    <property type="project" value="UniProtKB-KW"/>
</dbReference>
<comment type="subcellular location">
    <subcellularLocation>
        <location evidence="1">Secreted</location>
        <location evidence="1">Cell wall</location>
    </subcellularLocation>
</comment>
<dbReference type="AlphaFoldDB" id="A0A9Q0FH38"/>